<accession>A0AAE6BN42</accession>
<dbReference type="InterPro" id="IPR041657">
    <property type="entry name" value="HTH_17"/>
</dbReference>
<gene>
    <name evidence="2" type="ORF">CFBP6624_08675</name>
</gene>
<proteinExistence type="predicted"/>
<protein>
    <submittedName>
        <fullName evidence="2">Helix-turn-helix domain-containing protein</fullName>
    </submittedName>
</protein>
<dbReference type="SUPFAM" id="SSF46955">
    <property type="entry name" value="Putative DNA-binding domain"/>
    <property type="match status" value="1"/>
</dbReference>
<evidence type="ECO:0000259" key="1">
    <source>
        <dbReference type="Pfam" id="PF12728"/>
    </source>
</evidence>
<reference evidence="2 3" key="1">
    <citation type="submission" date="2019-04" db="EMBL/GenBank/DDBJ databases">
        <title>Complete genome sequence of Agrobacterium tumefaciens CFBP6624.</title>
        <authorList>
            <person name="Haryono M."/>
            <person name="Lin Y.-C."/>
            <person name="Lai E.-M."/>
            <person name="Kuo C.-H."/>
        </authorList>
    </citation>
    <scope>NUCLEOTIDE SEQUENCE [LARGE SCALE GENOMIC DNA]</scope>
    <source>
        <strain evidence="2 3">CFBP6624</strain>
    </source>
</reference>
<dbReference type="RefSeq" id="WP_137084730.1">
    <property type="nucleotide sequence ID" value="NZ_CP039907.1"/>
</dbReference>
<name>A0AAE6BN42_AGRTU</name>
<dbReference type="Proteomes" id="UP000298646">
    <property type="component" value="Chromosome circular"/>
</dbReference>
<dbReference type="InterPro" id="IPR009061">
    <property type="entry name" value="DNA-bd_dom_put_sf"/>
</dbReference>
<dbReference type="InterPro" id="IPR036388">
    <property type="entry name" value="WH-like_DNA-bd_sf"/>
</dbReference>
<dbReference type="Pfam" id="PF12728">
    <property type="entry name" value="HTH_17"/>
    <property type="match status" value="1"/>
</dbReference>
<evidence type="ECO:0000313" key="3">
    <source>
        <dbReference type="Proteomes" id="UP000298646"/>
    </source>
</evidence>
<dbReference type="EMBL" id="CP039907">
    <property type="protein sequence ID" value="QCM00206.1"/>
    <property type="molecule type" value="Genomic_DNA"/>
</dbReference>
<dbReference type="Gene3D" id="1.10.10.10">
    <property type="entry name" value="Winged helix-like DNA-binding domain superfamily/Winged helix DNA-binding domain"/>
    <property type="match status" value="1"/>
</dbReference>
<feature type="domain" description="Helix-turn-helix" evidence="1">
    <location>
        <begin position="7"/>
        <end position="57"/>
    </location>
</feature>
<evidence type="ECO:0000313" key="2">
    <source>
        <dbReference type="EMBL" id="QCM00206.1"/>
    </source>
</evidence>
<dbReference type="AlphaFoldDB" id="A0AAE6BN42"/>
<sequence>MALLDGYLTREQLAQELGVHKRTLWVWQNQPDGLPYTKVGGRLLFNVESVRHWIRSKETRPNPRRRSA</sequence>
<organism evidence="2 3">
    <name type="scientific">Agrobacterium tumefaciens</name>
    <dbReference type="NCBI Taxonomy" id="358"/>
    <lineage>
        <taxon>Bacteria</taxon>
        <taxon>Pseudomonadati</taxon>
        <taxon>Pseudomonadota</taxon>
        <taxon>Alphaproteobacteria</taxon>
        <taxon>Hyphomicrobiales</taxon>
        <taxon>Rhizobiaceae</taxon>
        <taxon>Rhizobium/Agrobacterium group</taxon>
        <taxon>Agrobacterium</taxon>
        <taxon>Agrobacterium tumefaciens complex</taxon>
    </lineage>
</organism>